<protein>
    <submittedName>
        <fullName evidence="1">Uricase-2 isozyme 1</fullName>
    </submittedName>
</protein>
<dbReference type="AlphaFoldDB" id="A0A8T0KBU6"/>
<dbReference type="Gene3D" id="3.10.270.10">
    <property type="entry name" value="Urate Oxidase"/>
    <property type="match status" value="1"/>
</dbReference>
<dbReference type="EMBL" id="JABFOF010000005">
    <property type="protein sequence ID" value="KAG2397290.1"/>
    <property type="molecule type" value="Genomic_DNA"/>
</dbReference>
<proteinExistence type="predicted"/>
<evidence type="ECO:0000313" key="1">
    <source>
        <dbReference type="EMBL" id="KAG2397290.1"/>
    </source>
</evidence>
<organism evidence="1 2">
    <name type="scientific">Phaseolus angularis</name>
    <name type="common">Azuki bean</name>
    <name type="synonym">Vigna angularis</name>
    <dbReference type="NCBI Taxonomy" id="3914"/>
    <lineage>
        <taxon>Eukaryota</taxon>
        <taxon>Viridiplantae</taxon>
        <taxon>Streptophyta</taxon>
        <taxon>Embryophyta</taxon>
        <taxon>Tracheophyta</taxon>
        <taxon>Spermatophyta</taxon>
        <taxon>Magnoliopsida</taxon>
        <taxon>eudicotyledons</taxon>
        <taxon>Gunneridae</taxon>
        <taxon>Pentapetalae</taxon>
        <taxon>rosids</taxon>
        <taxon>fabids</taxon>
        <taxon>Fabales</taxon>
        <taxon>Fabaceae</taxon>
        <taxon>Papilionoideae</taxon>
        <taxon>50 kb inversion clade</taxon>
        <taxon>NPAAA clade</taxon>
        <taxon>indigoferoid/millettioid clade</taxon>
        <taxon>Phaseoleae</taxon>
        <taxon>Vigna</taxon>
    </lineage>
</organism>
<sequence>MNLPHSTGFKLGSEKHTTEAMVQKSGSLQLTSGIEGLSGLNTTQASFPHIRICFDFHVVFQFL</sequence>
<dbReference type="Proteomes" id="UP000743370">
    <property type="component" value="Unassembled WGS sequence"/>
</dbReference>
<comment type="caution">
    <text evidence="1">The sequence shown here is derived from an EMBL/GenBank/DDBJ whole genome shotgun (WGS) entry which is preliminary data.</text>
</comment>
<reference evidence="1 2" key="1">
    <citation type="submission" date="2020-05" db="EMBL/GenBank/DDBJ databases">
        <title>Vigna angularis (adzuki bean) Var. LongXiaoDou No. 4 denovo assembly.</title>
        <authorList>
            <person name="Xiang H."/>
        </authorList>
    </citation>
    <scope>NUCLEOTIDE SEQUENCE [LARGE SCALE GENOMIC DNA]</scope>
    <source>
        <tissue evidence="1">Leaf</tissue>
    </source>
</reference>
<name>A0A8T0KBU6_PHAAN</name>
<gene>
    <name evidence="1" type="ORF">HKW66_Vig0144740</name>
</gene>
<evidence type="ECO:0000313" key="2">
    <source>
        <dbReference type="Proteomes" id="UP000743370"/>
    </source>
</evidence>
<accession>A0A8T0KBU6</accession>